<dbReference type="VEuPathDB" id="PiroplasmaDB:TOT_020000322"/>
<gene>
    <name evidence="1" type="ORF">TOT_020000322</name>
</gene>
<sequence length="71" mass="8321">MATNLKLRFANRLTMILAYGLTHYTCINGFASMRLNQRHESGQRNTGRLSYTFDPFIKLNYLDLQVCYQLI</sequence>
<keyword evidence="2" id="KW-1185">Reference proteome</keyword>
<dbReference type="AlphaFoldDB" id="J4D7A1"/>
<dbReference type="RefSeq" id="XP_009690356.1">
    <property type="nucleotide sequence ID" value="XM_009692061.1"/>
</dbReference>
<organism evidence="1 2">
    <name type="scientific">Theileria orientalis strain Shintoku</name>
    <dbReference type="NCBI Taxonomy" id="869250"/>
    <lineage>
        <taxon>Eukaryota</taxon>
        <taxon>Sar</taxon>
        <taxon>Alveolata</taxon>
        <taxon>Apicomplexa</taxon>
        <taxon>Aconoidasida</taxon>
        <taxon>Piroplasmida</taxon>
        <taxon>Theileriidae</taxon>
        <taxon>Theileria</taxon>
    </lineage>
</organism>
<reference evidence="1 2" key="1">
    <citation type="journal article" date="2012" name="MBio">
        <title>Comparative genome analysis of three eukaryotic parasites with differing abilities to transform leukocytes reveals key mediators of Theileria-induced leukocyte transformation.</title>
        <authorList>
            <person name="Hayashida K."/>
            <person name="Hara Y."/>
            <person name="Abe T."/>
            <person name="Yamasaki C."/>
            <person name="Toyoda A."/>
            <person name="Kosuge T."/>
            <person name="Suzuki Y."/>
            <person name="Sato Y."/>
            <person name="Kawashima S."/>
            <person name="Katayama T."/>
            <person name="Wakaguri H."/>
            <person name="Inoue N."/>
            <person name="Homma K."/>
            <person name="Tada-Umezaki M."/>
            <person name="Yagi Y."/>
            <person name="Fujii Y."/>
            <person name="Habara T."/>
            <person name="Kanehisa M."/>
            <person name="Watanabe H."/>
            <person name="Ito K."/>
            <person name="Gojobori T."/>
            <person name="Sugawara H."/>
            <person name="Imanishi T."/>
            <person name="Weir W."/>
            <person name="Gardner M."/>
            <person name="Pain A."/>
            <person name="Shiels B."/>
            <person name="Hattori M."/>
            <person name="Nene V."/>
            <person name="Sugimoto C."/>
        </authorList>
    </citation>
    <scope>NUCLEOTIDE SEQUENCE [LARGE SCALE GENOMIC DNA]</scope>
    <source>
        <strain evidence="1 2">Shintoku</strain>
    </source>
</reference>
<evidence type="ECO:0000313" key="1">
    <source>
        <dbReference type="EMBL" id="BAM40055.1"/>
    </source>
</evidence>
<dbReference type="KEGG" id="tot:TOT_020000322"/>
<dbReference type="GeneID" id="20714484"/>
<dbReference type="Proteomes" id="UP000003786">
    <property type="component" value="Chromosome 2"/>
</dbReference>
<accession>J4D7A1</accession>
<protein>
    <submittedName>
        <fullName evidence="1">Uncharacterized protein</fullName>
    </submittedName>
</protein>
<name>J4D7A1_THEOR</name>
<proteinExistence type="predicted"/>
<evidence type="ECO:0000313" key="2">
    <source>
        <dbReference type="Proteomes" id="UP000003786"/>
    </source>
</evidence>
<dbReference type="EMBL" id="AP011947">
    <property type="protein sequence ID" value="BAM40055.1"/>
    <property type="molecule type" value="Genomic_DNA"/>
</dbReference>